<dbReference type="RefSeq" id="WP_204014040.1">
    <property type="nucleotide sequence ID" value="NZ_BOOG01000014.1"/>
</dbReference>
<dbReference type="AlphaFoldDB" id="A0A8J3R6Q7"/>
<dbReference type="Proteomes" id="UP000610966">
    <property type="component" value="Unassembled WGS sequence"/>
</dbReference>
<protein>
    <submittedName>
        <fullName evidence="1">Uncharacterized protein</fullName>
    </submittedName>
</protein>
<reference evidence="1" key="1">
    <citation type="submission" date="2021-01" db="EMBL/GenBank/DDBJ databases">
        <title>Whole genome shotgun sequence of Sphaerimonospora thailandensis NBRC 107569.</title>
        <authorList>
            <person name="Komaki H."/>
            <person name="Tamura T."/>
        </authorList>
    </citation>
    <scope>NUCLEOTIDE SEQUENCE</scope>
    <source>
        <strain evidence="1">NBRC 107569</strain>
    </source>
</reference>
<evidence type="ECO:0000313" key="1">
    <source>
        <dbReference type="EMBL" id="GIH69458.1"/>
    </source>
</evidence>
<dbReference type="EMBL" id="BOOG01000014">
    <property type="protein sequence ID" value="GIH69458.1"/>
    <property type="molecule type" value="Genomic_DNA"/>
</dbReference>
<comment type="caution">
    <text evidence="1">The sequence shown here is derived from an EMBL/GenBank/DDBJ whole genome shotgun (WGS) entry which is preliminary data.</text>
</comment>
<proteinExistence type="predicted"/>
<evidence type="ECO:0000313" key="2">
    <source>
        <dbReference type="Proteomes" id="UP000610966"/>
    </source>
</evidence>
<gene>
    <name evidence="1" type="ORF">Mth01_17110</name>
</gene>
<dbReference type="Gene3D" id="3.20.170.40">
    <property type="entry name" value="Rifampin ADP-ribosyltransferase domain"/>
    <property type="match status" value="1"/>
</dbReference>
<organism evidence="1 2">
    <name type="scientific">Sphaerimonospora thailandensis</name>
    <dbReference type="NCBI Taxonomy" id="795644"/>
    <lineage>
        <taxon>Bacteria</taxon>
        <taxon>Bacillati</taxon>
        <taxon>Actinomycetota</taxon>
        <taxon>Actinomycetes</taxon>
        <taxon>Streptosporangiales</taxon>
        <taxon>Streptosporangiaceae</taxon>
        <taxon>Sphaerimonospora</taxon>
    </lineage>
</organism>
<sequence>MPDLRYWHGGAPGLTPGDLIEPRPGDDRRHLVDGCPRCEARKAGQPLADDHARADRIYVTTDRDYARVYAAGYPRGGLYVVEPLGELEETTGVDDPAPSWAVTSARVVAVYDPVVVATRKDWRRWMRRYGGI</sequence>
<keyword evidence="2" id="KW-1185">Reference proteome</keyword>
<dbReference type="InterPro" id="IPR038611">
    <property type="entry name" value="Arr_sf"/>
</dbReference>
<accession>A0A8J3R6Q7</accession>
<name>A0A8J3R6Q7_9ACTN</name>